<name>A0A448WLG5_9PLAT</name>
<protein>
    <recommendedName>
        <fullName evidence="2">PH domain-containing protein</fullName>
    </recommendedName>
</protein>
<dbReference type="InterPro" id="IPR001849">
    <property type="entry name" value="PH_domain"/>
</dbReference>
<feature type="compositionally biased region" description="Gly residues" evidence="1">
    <location>
        <begin position="47"/>
        <end position="58"/>
    </location>
</feature>
<proteinExistence type="predicted"/>
<dbReference type="SUPFAM" id="SSF50729">
    <property type="entry name" value="PH domain-like"/>
    <property type="match status" value="1"/>
</dbReference>
<feature type="domain" description="PH" evidence="2">
    <location>
        <begin position="1"/>
        <end position="22"/>
    </location>
</feature>
<dbReference type="AlphaFoldDB" id="A0A448WLG5"/>
<dbReference type="EMBL" id="CAAALY010021887">
    <property type="protein sequence ID" value="VEL14657.1"/>
    <property type="molecule type" value="Genomic_DNA"/>
</dbReference>
<accession>A0A448WLG5</accession>
<feature type="region of interest" description="Disordered" evidence="1">
    <location>
        <begin position="1"/>
        <end position="67"/>
    </location>
</feature>
<dbReference type="PROSITE" id="PS50003">
    <property type="entry name" value="PH_DOMAIN"/>
    <property type="match status" value="1"/>
</dbReference>
<evidence type="ECO:0000313" key="3">
    <source>
        <dbReference type="EMBL" id="VEL14657.1"/>
    </source>
</evidence>
<evidence type="ECO:0000259" key="2">
    <source>
        <dbReference type="PROSITE" id="PS50003"/>
    </source>
</evidence>
<sequence>MFAADDDQERQQWVQSIYRATGQTYKPIPPAKSTPPTAAPNGAAGSQSGGGPVGGPYGKGRTQNGKR</sequence>
<feature type="compositionally biased region" description="Low complexity" evidence="1">
    <location>
        <begin position="34"/>
        <end position="46"/>
    </location>
</feature>
<evidence type="ECO:0000313" key="4">
    <source>
        <dbReference type="Proteomes" id="UP000784294"/>
    </source>
</evidence>
<comment type="caution">
    <text evidence="3">The sequence shown here is derived from an EMBL/GenBank/DDBJ whole genome shotgun (WGS) entry which is preliminary data.</text>
</comment>
<dbReference type="Proteomes" id="UP000784294">
    <property type="component" value="Unassembled WGS sequence"/>
</dbReference>
<keyword evidence="4" id="KW-1185">Reference proteome</keyword>
<evidence type="ECO:0000256" key="1">
    <source>
        <dbReference type="SAM" id="MobiDB-lite"/>
    </source>
</evidence>
<organism evidence="3 4">
    <name type="scientific">Protopolystoma xenopodis</name>
    <dbReference type="NCBI Taxonomy" id="117903"/>
    <lineage>
        <taxon>Eukaryota</taxon>
        <taxon>Metazoa</taxon>
        <taxon>Spiralia</taxon>
        <taxon>Lophotrochozoa</taxon>
        <taxon>Platyhelminthes</taxon>
        <taxon>Monogenea</taxon>
        <taxon>Polyopisthocotylea</taxon>
        <taxon>Polystomatidea</taxon>
        <taxon>Polystomatidae</taxon>
        <taxon>Protopolystoma</taxon>
    </lineage>
</organism>
<dbReference type="InterPro" id="IPR011993">
    <property type="entry name" value="PH-like_dom_sf"/>
</dbReference>
<reference evidence="3" key="1">
    <citation type="submission" date="2018-11" db="EMBL/GenBank/DDBJ databases">
        <authorList>
            <consortium name="Pathogen Informatics"/>
        </authorList>
    </citation>
    <scope>NUCLEOTIDE SEQUENCE</scope>
</reference>
<gene>
    <name evidence="3" type="ORF">PXEA_LOCUS8097</name>
</gene>
<dbReference type="Gene3D" id="2.30.29.30">
    <property type="entry name" value="Pleckstrin-homology domain (PH domain)/Phosphotyrosine-binding domain (PTB)"/>
    <property type="match status" value="1"/>
</dbReference>